<feature type="compositionally biased region" description="Low complexity" evidence="1">
    <location>
        <begin position="1090"/>
        <end position="1102"/>
    </location>
</feature>
<comment type="caution">
    <text evidence="3">The sequence shown here is derived from an EMBL/GenBank/DDBJ whole genome shotgun (WGS) entry which is preliminary data.</text>
</comment>
<feature type="region of interest" description="Disordered" evidence="1">
    <location>
        <begin position="1573"/>
        <end position="1620"/>
    </location>
</feature>
<sequence length="2010" mass="200349">MASPNIELASLDTGFNASPGAPNDGVEEIISELLRSFEEHLPPRLLGHALALLKLLHAVDTFPHGGLYEGHYAAAALQRYRMYWLPLMRAACYNGAVPQAAKSGQHQHHHDQHHHRQRRRAAAATSPVRAGGATAASAAVAAAVAAATEGGGPADGGVMLRLPQPPLDVQWLWFLHRCVPDAYARDLDAACAPDLWARLFSAAPQPFWPPPPPGSAADLAAPDGPAVQSYTASYGGDCAAADPSTDLLVLSQCLGGLLHSLLRPEYRERASMRMARSRYARFWVLQLVHDGEVLLPAPDMALFWMAHMAAAPAAYRAACRRHDPDGRMLSPAHYRLGGADWARAYARTKHLYETTYGELYDPPHAQYVPLSVPYPLTAPDCPLAPLLRVFDARQPPAQGEWPLRRLEAKESGATGTGPGAGPAADDASQDGRSNRSLLAGATLAAGGSGAGVGAGADHGSRRGSSYNGSGSLLPRLSGQQASGQLAVAGGLVFEEQGCCGCQRGFFTATWSDRRPANRLTNFLKLRKGWVGFEGLPHSSTHPYLNESGPGRSANPLWAGYSPQEYDEERIQEEEEEVSEPDSPVRPTPAAAISPAEWQRAASRRYGSGGGDAGGPDNELGDGGAGGGGDVGPGAGLPTTPARDPVRIRDPLLPAPSGSRSDSPMHSRLQVFSDGGSGFEVHGSAGGAGDTRQAVRLTPVQVHMGLEDTIASLSGAGSANLSPNAGITPTGSAGGGGAATGHPPAEEDGPDAGAALAAALMLHPCDALPGFTPGPGRVAASEVAAHVPEMEGWLDELEELVKLQERYGALLTGAHSHTASHVRLSLGAPPSSSGRLPGFRAPGSIASASAAAAAAAAAAGAAAAALAGADGGRLRVPAGVLVRAQLRAWGRALFWYPCGRHLVSYWSELDPHSRVSLLLCTFVFPMLPLFLLLAGGVAAVLVAVFSLPLLILGIVVLAGTCIDGGWRALARQVCCLIRFRGLAAVPLPAAAAADSAAVAAMTAATAAVTAALEEEEELAALAAAAAAFVWRRGGGAGSGSEDVEPGRSASVNAGGGSRLRPGTVSSGTSSPPNTGRRLVWPPRPPLGVGAGPPAAGVQPPRQQHMSRASYGNASSASGMERGAGADGSFAAVSGPSDAGAAAADAPALSPVPRALSSGARSGGSGSGNPSTPGRQRGAGVRGTFGQLTSIIENSPHGSLQPDEHAAAVASAAALLQPAAAAAATAKGGEGADGGGASALLTEDRLRTAFGNSAAMAAVQEEDEEGVDSGVSVPVSAAAGVAAAAWGSAAAGGGGGVQRQPFGRIPSVSQPPTPASPSFAAPVASDVATAATLGAGVAVADGGAAGAAAPALAASSPRDGQPPERPRSGGPARLDPSAMQARLLGVLGPAAAAAAAAADAVSLLPHAHGRAAYGAASGGYVSSGYVSAGGGYESAGPSAGRTPLAGRRIGSVGQLPADVPSPRGGPGDKVAGAEQQRVNFKRQQSSPLEMASGARRSHGASATSPHGRPFGAFDNAYGAYYVYGSDAAPVGPAHSRAAAGGGSGGAAVDAAADDSADAADAVGCSAVGAAAAAAAAPSAGTDRGRAAVQDPTTSPGRHSDERMADPSSLSGADPPTDVSPLGPGALLFQVPFISADQVHVPWGAAGNADPSREHLGDPTTCDAAAPPTTSRLEAAHGDDVNDGPVADVASGPAGRGHGTAIPCVASDAPPADAPAGNSNPWLASLPLLTPAIGADAEQVLEPDVGPSCAAQDRAVGQATRTAKEEDEAGVALAGVRRSEAFEARAAGEAFVVERAATETGAAGGLAAADGDATDWEAAASATAAGGSTAPGHVQFHGAVAAADALLFAAADTAAAAAAVEGHGTYKHAGPEAAAGAGAAAPEEAATEAVDAAGASAPGSSHADHTDDAGVGAEQHSAADSPADVEGDQQEQQEQQQEQEQEQQQQGDEFAVGKEAVAVAVAISGDEAGGAHGGAALGVPIAAAAVASAATAAPLPHGPLLQALGVPRRRRQL</sequence>
<feature type="region of interest" description="Disordered" evidence="1">
    <location>
        <begin position="1035"/>
        <end position="1129"/>
    </location>
</feature>
<feature type="compositionally biased region" description="Gly residues" evidence="1">
    <location>
        <begin position="620"/>
        <end position="634"/>
    </location>
</feature>
<feature type="compositionally biased region" description="Low complexity" evidence="1">
    <location>
        <begin position="462"/>
        <end position="471"/>
    </location>
</feature>
<evidence type="ECO:0000256" key="2">
    <source>
        <dbReference type="SAM" id="Phobius"/>
    </source>
</evidence>
<feature type="region of interest" description="Disordered" evidence="1">
    <location>
        <begin position="1287"/>
        <end position="1318"/>
    </location>
</feature>
<accession>A0A150GDS9</accession>
<organism evidence="3 4">
    <name type="scientific">Gonium pectorale</name>
    <name type="common">Green alga</name>
    <dbReference type="NCBI Taxonomy" id="33097"/>
    <lineage>
        <taxon>Eukaryota</taxon>
        <taxon>Viridiplantae</taxon>
        <taxon>Chlorophyta</taxon>
        <taxon>core chlorophytes</taxon>
        <taxon>Chlorophyceae</taxon>
        <taxon>CS clade</taxon>
        <taxon>Chlamydomonadales</taxon>
        <taxon>Volvocaceae</taxon>
        <taxon>Gonium</taxon>
    </lineage>
</organism>
<evidence type="ECO:0000313" key="3">
    <source>
        <dbReference type="EMBL" id="KXZ47994.1"/>
    </source>
</evidence>
<proteinExistence type="predicted"/>
<dbReference type="STRING" id="33097.A0A150GDS9"/>
<feature type="region of interest" description="Disordered" evidence="1">
    <location>
        <begin position="1866"/>
        <end position="1948"/>
    </location>
</feature>
<feature type="compositionally biased region" description="Acidic residues" evidence="1">
    <location>
        <begin position="565"/>
        <end position="579"/>
    </location>
</feature>
<dbReference type="PANTHER" id="PTHR34365:SF7">
    <property type="entry name" value="GLYCINE-RICH DOMAIN-CONTAINING PROTEIN 1"/>
    <property type="match status" value="1"/>
</dbReference>
<feature type="compositionally biased region" description="Low complexity" evidence="1">
    <location>
        <begin position="1489"/>
        <end position="1502"/>
    </location>
</feature>
<feature type="region of interest" description="Disordered" evidence="1">
    <location>
        <begin position="1150"/>
        <end position="1179"/>
    </location>
</feature>
<gene>
    <name evidence="3" type="ORF">GPECTOR_31g357</name>
</gene>
<feature type="compositionally biased region" description="Polar residues" evidence="1">
    <location>
        <begin position="1474"/>
        <end position="1485"/>
    </location>
</feature>
<feature type="compositionally biased region" description="Low complexity" evidence="1">
    <location>
        <begin position="1868"/>
        <end position="1898"/>
    </location>
</feature>
<dbReference type="InterPro" id="IPR009836">
    <property type="entry name" value="GRDP-like"/>
</dbReference>
<reference evidence="4" key="1">
    <citation type="journal article" date="2016" name="Nat. Commun.">
        <title>The Gonium pectorale genome demonstrates co-option of cell cycle regulation during the evolution of multicellularity.</title>
        <authorList>
            <person name="Hanschen E.R."/>
            <person name="Marriage T.N."/>
            <person name="Ferris P.J."/>
            <person name="Hamaji T."/>
            <person name="Toyoda A."/>
            <person name="Fujiyama A."/>
            <person name="Neme R."/>
            <person name="Noguchi H."/>
            <person name="Minakuchi Y."/>
            <person name="Suzuki M."/>
            <person name="Kawai-Toyooka H."/>
            <person name="Smith D.R."/>
            <person name="Sparks H."/>
            <person name="Anderson J."/>
            <person name="Bakaric R."/>
            <person name="Luria V."/>
            <person name="Karger A."/>
            <person name="Kirschner M.W."/>
            <person name="Durand P.M."/>
            <person name="Michod R.E."/>
            <person name="Nozaki H."/>
            <person name="Olson B.J."/>
        </authorList>
    </citation>
    <scope>NUCLEOTIDE SEQUENCE [LARGE SCALE GENOMIC DNA]</scope>
    <source>
        <strain evidence="4">NIES-2863</strain>
    </source>
</reference>
<feature type="compositionally biased region" description="Polar residues" evidence="1">
    <location>
        <begin position="1104"/>
        <end position="1116"/>
    </location>
</feature>
<keyword evidence="2" id="KW-0812">Transmembrane</keyword>
<feature type="transmembrane region" description="Helical" evidence="2">
    <location>
        <begin position="948"/>
        <end position="968"/>
    </location>
</feature>
<feature type="compositionally biased region" description="Low complexity" evidence="1">
    <location>
        <begin position="1060"/>
        <end position="1074"/>
    </location>
</feature>
<protein>
    <submittedName>
        <fullName evidence="3">Uncharacterized protein</fullName>
    </submittedName>
</protein>
<feature type="compositionally biased region" description="Basic residues" evidence="1">
    <location>
        <begin position="105"/>
        <end position="121"/>
    </location>
</feature>
<feature type="region of interest" description="Disordered" evidence="1">
    <location>
        <begin position="447"/>
        <end position="471"/>
    </location>
</feature>
<feature type="region of interest" description="Disordered" evidence="1">
    <location>
        <begin position="100"/>
        <end position="128"/>
    </location>
</feature>
<feature type="region of interest" description="Disordered" evidence="1">
    <location>
        <begin position="1642"/>
        <end position="1665"/>
    </location>
</feature>
<dbReference type="OrthoDB" id="10678989at2759"/>
<feature type="region of interest" description="Disordered" evidence="1">
    <location>
        <begin position="1348"/>
        <end position="1373"/>
    </location>
</feature>
<feature type="compositionally biased region" description="Gly residues" evidence="1">
    <location>
        <begin position="447"/>
        <end position="456"/>
    </location>
</feature>
<dbReference type="PANTHER" id="PTHR34365">
    <property type="entry name" value="ENOLASE (DUF1399)"/>
    <property type="match status" value="1"/>
</dbReference>
<dbReference type="EMBL" id="LSYV01000032">
    <property type="protein sequence ID" value="KXZ47994.1"/>
    <property type="molecule type" value="Genomic_DNA"/>
</dbReference>
<name>A0A150GDS9_GONPE</name>
<feature type="region of interest" description="Disordered" evidence="1">
    <location>
        <begin position="1430"/>
        <end position="1506"/>
    </location>
</feature>
<feature type="transmembrane region" description="Helical" evidence="2">
    <location>
        <begin position="921"/>
        <end position="941"/>
    </location>
</feature>
<evidence type="ECO:0000256" key="1">
    <source>
        <dbReference type="SAM" id="MobiDB-lite"/>
    </source>
</evidence>
<evidence type="ECO:0000313" key="4">
    <source>
        <dbReference type="Proteomes" id="UP000075714"/>
    </source>
</evidence>
<feature type="compositionally biased region" description="Low complexity" evidence="1">
    <location>
        <begin position="1655"/>
        <end position="1665"/>
    </location>
</feature>
<feature type="compositionally biased region" description="Low complexity" evidence="1">
    <location>
        <begin position="720"/>
        <end position="730"/>
    </location>
</feature>
<feature type="region of interest" description="Disordered" evidence="1">
    <location>
        <begin position="410"/>
        <end position="433"/>
    </location>
</feature>
<keyword evidence="4" id="KW-1185">Reference proteome</keyword>
<feature type="region of interest" description="Disordered" evidence="1">
    <location>
        <begin position="720"/>
        <end position="750"/>
    </location>
</feature>
<keyword evidence="2" id="KW-0472">Membrane</keyword>
<feature type="compositionally biased region" description="Acidic residues" evidence="1">
    <location>
        <begin position="1920"/>
        <end position="1938"/>
    </location>
</feature>
<feature type="region of interest" description="Disordered" evidence="1">
    <location>
        <begin position="565"/>
        <end position="692"/>
    </location>
</feature>
<dbReference type="Proteomes" id="UP000075714">
    <property type="component" value="Unassembled WGS sequence"/>
</dbReference>
<keyword evidence="2" id="KW-1133">Transmembrane helix</keyword>